<feature type="compositionally biased region" description="Polar residues" evidence="1">
    <location>
        <begin position="163"/>
        <end position="175"/>
    </location>
</feature>
<sequence length="400" mass="45703">MPKERKPIATRLRSKDSKKPEDVTPPKEAKTVAYRKRKYTFKPDKKLAPQPSRYSTASFSPRTDPSIYLDQLTTPLSHVRESSISRRSSSSTTSRRQVRHTTSFHELDVAPPVPSKRFIIRKKSQQPVDIQLKTEESEEQAKESERLAEALLSNNTKPKKNTQRTSKTSADKSQLASSTARSRTSSSGGRTGTGASRRTADMGRESLSVALPQDAPVLDADAMDEKEKEKEYWRRQRRMFARSRFITNEEAADVARTVYRNRTIPANHRMVITFQANIANFRSKWRKLLKEIVKGLKIPRNLLVDGDEEALLKEARSKVDLDMLQAVWGHWIAEPFVKVDAFYANAEAVETLTEVTIKAVVITLHSLYGNLQEKDFRRELDDLDKWTRTMYLPDPLEGKV</sequence>
<reference evidence="2" key="1">
    <citation type="submission" date="2020-01" db="EMBL/GenBank/DDBJ databases">
        <title>Genome Sequencing of Three Apophysomyces-Like Fungal Strains Confirms a Novel Fungal Genus in the Mucoromycota with divergent Burkholderia-like Endosymbiotic Bacteria.</title>
        <authorList>
            <person name="Stajich J.E."/>
            <person name="Macias A.M."/>
            <person name="Carter-House D."/>
            <person name="Lovett B."/>
            <person name="Kasson L.R."/>
            <person name="Berry K."/>
            <person name="Grigoriev I."/>
            <person name="Chang Y."/>
            <person name="Spatafora J."/>
            <person name="Kasson M.T."/>
        </authorList>
    </citation>
    <scope>NUCLEOTIDE SEQUENCE</scope>
    <source>
        <strain evidence="2">NRRL A-21654</strain>
    </source>
</reference>
<evidence type="ECO:0000313" key="2">
    <source>
        <dbReference type="EMBL" id="KAF7726765.1"/>
    </source>
</evidence>
<organism evidence="2 3">
    <name type="scientific">Apophysomyces ossiformis</name>
    <dbReference type="NCBI Taxonomy" id="679940"/>
    <lineage>
        <taxon>Eukaryota</taxon>
        <taxon>Fungi</taxon>
        <taxon>Fungi incertae sedis</taxon>
        <taxon>Mucoromycota</taxon>
        <taxon>Mucoromycotina</taxon>
        <taxon>Mucoromycetes</taxon>
        <taxon>Mucorales</taxon>
        <taxon>Mucorineae</taxon>
        <taxon>Mucoraceae</taxon>
        <taxon>Apophysomyces</taxon>
    </lineage>
</organism>
<evidence type="ECO:0000313" key="3">
    <source>
        <dbReference type="Proteomes" id="UP000605846"/>
    </source>
</evidence>
<proteinExistence type="predicted"/>
<name>A0A8H7BSK6_9FUNG</name>
<feature type="compositionally biased region" description="Basic and acidic residues" evidence="1">
    <location>
        <begin position="1"/>
        <end position="30"/>
    </location>
</feature>
<feature type="compositionally biased region" description="Low complexity" evidence="1">
    <location>
        <begin position="176"/>
        <end position="197"/>
    </location>
</feature>
<feature type="compositionally biased region" description="Polar residues" evidence="1">
    <location>
        <begin position="52"/>
        <end position="63"/>
    </location>
</feature>
<feature type="compositionally biased region" description="Basic and acidic residues" evidence="1">
    <location>
        <begin position="132"/>
        <end position="148"/>
    </location>
</feature>
<comment type="caution">
    <text evidence="2">The sequence shown here is derived from an EMBL/GenBank/DDBJ whole genome shotgun (WGS) entry which is preliminary data.</text>
</comment>
<accession>A0A8H7BSK6</accession>
<feature type="region of interest" description="Disordered" evidence="1">
    <location>
        <begin position="1"/>
        <end position="227"/>
    </location>
</feature>
<dbReference type="OrthoDB" id="2269743at2759"/>
<feature type="compositionally biased region" description="Low complexity" evidence="1">
    <location>
        <begin position="85"/>
        <end position="95"/>
    </location>
</feature>
<evidence type="ECO:0000256" key="1">
    <source>
        <dbReference type="SAM" id="MobiDB-lite"/>
    </source>
</evidence>
<dbReference type="Proteomes" id="UP000605846">
    <property type="component" value="Unassembled WGS sequence"/>
</dbReference>
<dbReference type="AlphaFoldDB" id="A0A8H7BSK6"/>
<keyword evidence="3" id="KW-1185">Reference proteome</keyword>
<protein>
    <submittedName>
        <fullName evidence="2">Uncharacterized protein</fullName>
    </submittedName>
</protein>
<gene>
    <name evidence="2" type="ORF">EC973_008453</name>
</gene>
<dbReference type="EMBL" id="JABAYA010000072">
    <property type="protein sequence ID" value="KAF7726765.1"/>
    <property type="molecule type" value="Genomic_DNA"/>
</dbReference>